<comment type="subcellular location">
    <subcellularLocation>
        <location evidence="1">Cell outer membrane</location>
        <topology evidence="1">Lipid-anchor</topology>
    </subcellularLocation>
</comment>
<protein>
    <submittedName>
        <fullName evidence="9">Lipoprotein</fullName>
    </submittedName>
</protein>
<dbReference type="RefSeq" id="WP_289363075.1">
    <property type="nucleotide sequence ID" value="NZ_JAUCBP010000001.1"/>
</dbReference>
<organism evidence="9 10">
    <name type="scientific">Alteromonas arenosi</name>
    <dbReference type="NCBI Taxonomy" id="3055817"/>
    <lineage>
        <taxon>Bacteria</taxon>
        <taxon>Pseudomonadati</taxon>
        <taxon>Pseudomonadota</taxon>
        <taxon>Gammaproteobacteria</taxon>
        <taxon>Alteromonadales</taxon>
        <taxon>Alteromonadaceae</taxon>
        <taxon>Alteromonas/Salinimonas group</taxon>
        <taxon>Alteromonas</taxon>
    </lineage>
</organism>
<proteinExistence type="predicted"/>
<evidence type="ECO:0000256" key="1">
    <source>
        <dbReference type="ARBA" id="ARBA00004459"/>
    </source>
</evidence>
<evidence type="ECO:0000256" key="5">
    <source>
        <dbReference type="ARBA" id="ARBA00023237"/>
    </source>
</evidence>
<evidence type="ECO:0000256" key="6">
    <source>
        <dbReference type="ARBA" id="ARBA00023288"/>
    </source>
</evidence>
<evidence type="ECO:0000256" key="3">
    <source>
        <dbReference type="ARBA" id="ARBA00023136"/>
    </source>
</evidence>
<evidence type="ECO:0000256" key="4">
    <source>
        <dbReference type="ARBA" id="ARBA00023139"/>
    </source>
</evidence>
<keyword evidence="3" id="KW-0472">Membrane</keyword>
<keyword evidence="4" id="KW-0564">Palmitate</keyword>
<feature type="signal peptide" evidence="8">
    <location>
        <begin position="1"/>
        <end position="21"/>
    </location>
</feature>
<keyword evidence="6 9" id="KW-0449">Lipoprotein</keyword>
<dbReference type="EMBL" id="JAUCBP010000001">
    <property type="protein sequence ID" value="MDM7859166.1"/>
    <property type="molecule type" value="Genomic_DNA"/>
</dbReference>
<accession>A0ABT7SSK8</accession>
<dbReference type="PROSITE" id="PS51257">
    <property type="entry name" value="PROKAR_LIPOPROTEIN"/>
    <property type="match status" value="1"/>
</dbReference>
<dbReference type="Proteomes" id="UP001234343">
    <property type="component" value="Unassembled WGS sequence"/>
</dbReference>
<feature type="chain" id="PRO_5047177780" evidence="8">
    <location>
        <begin position="22"/>
        <end position="53"/>
    </location>
</feature>
<evidence type="ECO:0000313" key="10">
    <source>
        <dbReference type="Proteomes" id="UP001234343"/>
    </source>
</evidence>
<evidence type="ECO:0000313" key="9">
    <source>
        <dbReference type="EMBL" id="MDM7859166.1"/>
    </source>
</evidence>
<comment type="caution">
    <text evidence="9">The sequence shown here is derived from an EMBL/GenBank/DDBJ whole genome shotgun (WGS) entry which is preliminary data.</text>
</comment>
<reference evidence="9 10" key="1">
    <citation type="submission" date="2023-06" db="EMBL/GenBank/DDBJ databases">
        <title>Alteromonas sp. ASW11-36 isolated from intertidal sand.</title>
        <authorList>
            <person name="Li Y."/>
        </authorList>
    </citation>
    <scope>NUCLEOTIDE SEQUENCE [LARGE SCALE GENOMIC DNA]</scope>
    <source>
        <strain evidence="9 10">ASW11-36</strain>
    </source>
</reference>
<evidence type="ECO:0000256" key="2">
    <source>
        <dbReference type="ARBA" id="ARBA00022729"/>
    </source>
</evidence>
<sequence>MKKSRYLALAAATCVFLSACGYRGPLYLPQDPPQNTEQETPDSEQTDAQQEEK</sequence>
<keyword evidence="5" id="KW-0998">Cell outer membrane</keyword>
<feature type="region of interest" description="Disordered" evidence="7">
    <location>
        <begin position="26"/>
        <end position="53"/>
    </location>
</feature>
<evidence type="ECO:0000256" key="8">
    <source>
        <dbReference type="SAM" id="SignalP"/>
    </source>
</evidence>
<gene>
    <name evidence="9" type="ORF">QTP81_00930</name>
</gene>
<dbReference type="Pfam" id="PF13627">
    <property type="entry name" value="LptM_cons"/>
    <property type="match status" value="1"/>
</dbReference>
<evidence type="ECO:0000256" key="7">
    <source>
        <dbReference type="SAM" id="MobiDB-lite"/>
    </source>
</evidence>
<dbReference type="NCBIfam" id="NF047847">
    <property type="entry name" value="SS_mature_LptM"/>
    <property type="match status" value="1"/>
</dbReference>
<dbReference type="InterPro" id="IPR032831">
    <property type="entry name" value="LptM_cons"/>
</dbReference>
<keyword evidence="2 8" id="KW-0732">Signal</keyword>
<keyword evidence="10" id="KW-1185">Reference proteome</keyword>
<name>A0ABT7SSK8_9ALTE</name>